<dbReference type="InterPro" id="IPR013320">
    <property type="entry name" value="ConA-like_dom_sf"/>
</dbReference>
<sequence length="292" mass="30725">MGILALLTVAPLLVAHALGACTGMNAADKGTCPTDQCQALDTDFGGSSVLAAAAAADNGSAKFVSEQEPNHASVDSNSLVLSLVKTSSGGYEGSTVYFTKWVHYGTISAVIRSGSTSPGVVSSFQLQSDDGSSIDMDWVGVSSNRVQANFYTRNQIELSQAAAPILATDPTASSIEYKIVWLPDSLTWYANGLAVRTVNRQNTWAEGEQRFNYPDQPARLSFSIWDSSASANPALTQDWAGVMKTDESEFSMTIESVSVECYSNSTSHSSSSTSANPSADSEPRLSDSGPSG</sequence>
<dbReference type="SUPFAM" id="SSF49899">
    <property type="entry name" value="Concanavalin A-like lectins/glucanases"/>
    <property type="match status" value="1"/>
</dbReference>
<feature type="domain" description="GH16" evidence="5">
    <location>
        <begin position="42"/>
        <end position="248"/>
    </location>
</feature>
<evidence type="ECO:0000313" key="6">
    <source>
        <dbReference type="EMBL" id="KAJ2793254.1"/>
    </source>
</evidence>
<accession>A0A9W8HUG8</accession>
<feature type="region of interest" description="Disordered" evidence="3">
    <location>
        <begin position="263"/>
        <end position="292"/>
    </location>
</feature>
<comment type="caution">
    <text evidence="6">The sequence shown here is derived from an EMBL/GenBank/DDBJ whole genome shotgun (WGS) entry which is preliminary data.</text>
</comment>
<dbReference type="PANTHER" id="PTHR31062">
    <property type="entry name" value="XYLOGLUCAN ENDOTRANSGLUCOSYLASE/HYDROLASE PROTEIN 8-RELATED"/>
    <property type="match status" value="1"/>
</dbReference>
<organism evidence="6 7">
    <name type="scientific">Coemansia guatemalensis</name>
    <dbReference type="NCBI Taxonomy" id="2761395"/>
    <lineage>
        <taxon>Eukaryota</taxon>
        <taxon>Fungi</taxon>
        <taxon>Fungi incertae sedis</taxon>
        <taxon>Zoopagomycota</taxon>
        <taxon>Kickxellomycotina</taxon>
        <taxon>Kickxellomycetes</taxon>
        <taxon>Kickxellales</taxon>
        <taxon>Kickxellaceae</taxon>
        <taxon>Coemansia</taxon>
    </lineage>
</organism>
<keyword evidence="1" id="KW-0378">Hydrolase</keyword>
<dbReference type="AlphaFoldDB" id="A0A9W8HUG8"/>
<reference evidence="6" key="1">
    <citation type="submission" date="2022-07" db="EMBL/GenBank/DDBJ databases">
        <title>Phylogenomic reconstructions and comparative analyses of Kickxellomycotina fungi.</title>
        <authorList>
            <person name="Reynolds N.K."/>
            <person name="Stajich J.E."/>
            <person name="Barry K."/>
            <person name="Grigoriev I.V."/>
            <person name="Crous P."/>
            <person name="Smith M.E."/>
        </authorList>
    </citation>
    <scope>NUCLEOTIDE SEQUENCE</scope>
    <source>
        <strain evidence="6">NRRL 1565</strain>
    </source>
</reference>
<dbReference type="InterPro" id="IPR000757">
    <property type="entry name" value="Beta-glucanase-like"/>
</dbReference>
<dbReference type="OrthoDB" id="4781at2759"/>
<evidence type="ECO:0000313" key="7">
    <source>
        <dbReference type="Proteomes" id="UP001140094"/>
    </source>
</evidence>
<keyword evidence="7" id="KW-1185">Reference proteome</keyword>
<keyword evidence="2 6" id="KW-0326">Glycosidase</keyword>
<evidence type="ECO:0000256" key="1">
    <source>
        <dbReference type="ARBA" id="ARBA00022801"/>
    </source>
</evidence>
<evidence type="ECO:0000259" key="5">
    <source>
        <dbReference type="PROSITE" id="PS51762"/>
    </source>
</evidence>
<feature type="non-terminal residue" evidence="6">
    <location>
        <position position="292"/>
    </location>
</feature>
<feature type="compositionally biased region" description="Low complexity" evidence="3">
    <location>
        <begin position="263"/>
        <end position="280"/>
    </location>
</feature>
<protein>
    <submittedName>
        <fullName evidence="6">Glycosidase CRH2</fullName>
    </submittedName>
</protein>
<dbReference type="Gene3D" id="2.60.120.200">
    <property type="match status" value="1"/>
</dbReference>
<keyword evidence="4" id="KW-0732">Signal</keyword>
<dbReference type="PROSITE" id="PS51762">
    <property type="entry name" value="GH16_2"/>
    <property type="match status" value="1"/>
</dbReference>
<dbReference type="GO" id="GO:0004553">
    <property type="term" value="F:hydrolase activity, hydrolyzing O-glycosyl compounds"/>
    <property type="evidence" value="ECO:0007669"/>
    <property type="project" value="InterPro"/>
</dbReference>
<dbReference type="GO" id="GO:0005975">
    <property type="term" value="P:carbohydrate metabolic process"/>
    <property type="evidence" value="ECO:0007669"/>
    <property type="project" value="InterPro"/>
</dbReference>
<feature type="chain" id="PRO_5040884279" evidence="4">
    <location>
        <begin position="20"/>
        <end position="292"/>
    </location>
</feature>
<dbReference type="Pfam" id="PF00722">
    <property type="entry name" value="Glyco_hydro_16"/>
    <property type="match status" value="1"/>
</dbReference>
<dbReference type="Proteomes" id="UP001140094">
    <property type="component" value="Unassembled WGS sequence"/>
</dbReference>
<name>A0A9W8HUG8_9FUNG</name>
<dbReference type="EMBL" id="JANBUO010002967">
    <property type="protein sequence ID" value="KAJ2793254.1"/>
    <property type="molecule type" value="Genomic_DNA"/>
</dbReference>
<evidence type="ECO:0000256" key="4">
    <source>
        <dbReference type="SAM" id="SignalP"/>
    </source>
</evidence>
<gene>
    <name evidence="6" type="primary">UTR2_4</name>
    <name evidence="6" type="ORF">H4R20_006597</name>
</gene>
<feature type="signal peptide" evidence="4">
    <location>
        <begin position="1"/>
        <end position="19"/>
    </location>
</feature>
<evidence type="ECO:0000256" key="2">
    <source>
        <dbReference type="ARBA" id="ARBA00023295"/>
    </source>
</evidence>
<proteinExistence type="predicted"/>
<dbReference type="InterPro" id="IPR044791">
    <property type="entry name" value="Beta-glucanase/XTH"/>
</dbReference>
<evidence type="ECO:0000256" key="3">
    <source>
        <dbReference type="SAM" id="MobiDB-lite"/>
    </source>
</evidence>